<dbReference type="Pfam" id="PF01735">
    <property type="entry name" value="PLA2_B"/>
    <property type="match status" value="2"/>
</dbReference>
<evidence type="ECO:0000256" key="1">
    <source>
        <dbReference type="ARBA" id="ARBA00008780"/>
    </source>
</evidence>
<dbReference type="GO" id="GO:0004622">
    <property type="term" value="F:phosphatidylcholine lysophospholipase activity"/>
    <property type="evidence" value="ECO:0007669"/>
    <property type="project" value="UniProtKB-EC"/>
</dbReference>
<dbReference type="GeneID" id="89951551"/>
<organism evidence="8 9">
    <name type="scientific">Mucor velutinosus</name>
    <dbReference type="NCBI Taxonomy" id="708070"/>
    <lineage>
        <taxon>Eukaryota</taxon>
        <taxon>Fungi</taxon>
        <taxon>Fungi incertae sedis</taxon>
        <taxon>Mucoromycota</taxon>
        <taxon>Mucoromycotina</taxon>
        <taxon>Mucoromycetes</taxon>
        <taxon>Mucorales</taxon>
        <taxon>Mucorineae</taxon>
        <taxon>Mucoraceae</taxon>
        <taxon>Mucor</taxon>
    </lineage>
</organism>
<dbReference type="Gene3D" id="3.40.1090.10">
    <property type="entry name" value="Cytosolic phospholipase A2 catalytic domain"/>
    <property type="match status" value="1"/>
</dbReference>
<proteinExistence type="inferred from homology"/>
<feature type="domain" description="PLA2c" evidence="7">
    <location>
        <begin position="166"/>
        <end position="754"/>
    </location>
</feature>
<dbReference type="RefSeq" id="XP_064676179.1">
    <property type="nucleotide sequence ID" value="XM_064827122.1"/>
</dbReference>
<evidence type="ECO:0000256" key="6">
    <source>
        <dbReference type="RuleBase" id="RU362103"/>
    </source>
</evidence>
<protein>
    <recommendedName>
        <fullName evidence="6">Lysophospholipase</fullName>
        <ecNumber evidence="6">3.1.1.5</ecNumber>
    </recommendedName>
</protein>
<dbReference type="Proteomes" id="UP001304243">
    <property type="component" value="Unassembled WGS sequence"/>
</dbReference>
<comment type="caution">
    <text evidence="8">The sequence shown here is derived from an EMBL/GenBank/DDBJ whole genome shotgun (WGS) entry which is preliminary data.</text>
</comment>
<evidence type="ECO:0000313" key="8">
    <source>
        <dbReference type="EMBL" id="KAK4509513.1"/>
    </source>
</evidence>
<dbReference type="PANTHER" id="PTHR10728">
    <property type="entry name" value="CYTOSOLIC PHOSPHOLIPASE A2"/>
    <property type="match status" value="1"/>
</dbReference>
<sequence length="754" mass="86952">MFRLQKHFCSSRIHYIRRGLSATCCQYSSTRINSNKSNTTTTTFTSTKTSKNPLLWSVPFLSSSSKDANKDDSIQDTTKEQHEDDNAFIASLMSNKAWLSGKIDWIDFPSVDAINAKIQELYPQFSLQFTHLREGYAKMWDYLTMEEFRKIVEQVKKEENDIRVYPEMARDAIVREGAALSDEEKDFITKRKLKQKRAFADFIGEDPENIDVRDIPIVGLASSGGGYRAMIGLNGYLNAMKKSGALDCTMYFTGISGSCWTMALYYNQLTNADPVRMEQHFESHLSTHWANMSNFINILTASPEKSKLLLQGAIQRYNQQNGDLSLVDIFGMLMGGTLLTKKPPAMKDPEDQQEMKQRMREDDTMEEMDTKRAMHLTGQAEFLKDGSEPLPIYCVVRHDIAYGKTFEERIEELKKMTFKTSQEKKELDTLEKKADKFEDEQPNDAYQWFEFTPYDMGCEEIEAWIPMWAFGRHFEKGKNTERLPEQTLDILMGMFGSAFAASLVHFYQEIRSFLPSGSLDKIDEAITRYESSMSSYHPISPSSFPNPFYKLPNTYTIEGEEKEIKRPEALVDSKELYLMDAGMDNNIPFYPLMREGRDVDVILAIDLSADIQTATHFDRAESYIKRRGIQGWPTGAGWPKNHDHSEDKYPLGSCTIFDSEAKEEVTTTSNTTHTRKKQPVTLAYFPFIVNKAFDPDFDPQEEEYCSTWNFVYTPEQVKKVTGLAEANWDDSTDKIKQVLRKTWERKRRERIEKE</sequence>
<name>A0AAN7HVR1_9FUNG</name>
<comment type="similarity">
    <text evidence="1 6">Belongs to the lysophospholipase family.</text>
</comment>
<evidence type="ECO:0000259" key="7">
    <source>
        <dbReference type="PROSITE" id="PS51210"/>
    </source>
</evidence>
<reference evidence="8 9" key="1">
    <citation type="submission" date="2022-11" db="EMBL/GenBank/DDBJ databases">
        <title>Mucor velutinosus strain NIH1002 WGS.</title>
        <authorList>
            <person name="Subramanian P."/>
            <person name="Mullikin J.C."/>
            <person name="Segre J.A."/>
            <person name="Zelazny A.M."/>
        </authorList>
    </citation>
    <scope>NUCLEOTIDE SEQUENCE [LARGE SCALE GENOMIC DNA]</scope>
    <source>
        <strain evidence="8 9">NIH1002</strain>
    </source>
</reference>
<dbReference type="PROSITE" id="PS51210">
    <property type="entry name" value="PLA2C"/>
    <property type="match status" value="1"/>
</dbReference>
<dbReference type="GO" id="GO:0005829">
    <property type="term" value="C:cytosol"/>
    <property type="evidence" value="ECO:0007669"/>
    <property type="project" value="TreeGrafter"/>
</dbReference>
<dbReference type="GO" id="GO:0046475">
    <property type="term" value="P:glycerophospholipid catabolic process"/>
    <property type="evidence" value="ECO:0007669"/>
    <property type="project" value="TreeGrafter"/>
</dbReference>
<dbReference type="EMBL" id="JASEJX010000039">
    <property type="protein sequence ID" value="KAK4509513.1"/>
    <property type="molecule type" value="Genomic_DNA"/>
</dbReference>
<keyword evidence="4 5" id="KW-0443">Lipid metabolism</keyword>
<dbReference type="GO" id="GO:0004623">
    <property type="term" value="F:phospholipase A2 activity"/>
    <property type="evidence" value="ECO:0007669"/>
    <property type="project" value="TreeGrafter"/>
</dbReference>
<keyword evidence="9" id="KW-1185">Reference proteome</keyword>
<evidence type="ECO:0000256" key="4">
    <source>
        <dbReference type="ARBA" id="ARBA00023098"/>
    </source>
</evidence>
<evidence type="ECO:0000256" key="2">
    <source>
        <dbReference type="ARBA" id="ARBA00022801"/>
    </source>
</evidence>
<dbReference type="InterPro" id="IPR002642">
    <property type="entry name" value="LysoPLipase_cat_dom"/>
</dbReference>
<dbReference type="InterPro" id="IPR016035">
    <property type="entry name" value="Acyl_Trfase/lysoPLipase"/>
</dbReference>
<dbReference type="AlphaFoldDB" id="A0AAN7HVR1"/>
<dbReference type="SUPFAM" id="SSF52151">
    <property type="entry name" value="FabD/lysophospholipase-like"/>
    <property type="match status" value="1"/>
</dbReference>
<dbReference type="PANTHER" id="PTHR10728:SF40">
    <property type="entry name" value="PATATIN FAMILY PROTEIN"/>
    <property type="match status" value="1"/>
</dbReference>
<evidence type="ECO:0000256" key="3">
    <source>
        <dbReference type="ARBA" id="ARBA00022963"/>
    </source>
</evidence>
<accession>A0AAN7HVR1</accession>
<keyword evidence="3 5" id="KW-0442">Lipid degradation</keyword>
<evidence type="ECO:0000313" key="9">
    <source>
        <dbReference type="Proteomes" id="UP001304243"/>
    </source>
</evidence>
<evidence type="ECO:0000256" key="5">
    <source>
        <dbReference type="PROSITE-ProRule" id="PRU00555"/>
    </source>
</evidence>
<keyword evidence="2 5" id="KW-0378">Hydrolase</keyword>
<dbReference type="SMART" id="SM00022">
    <property type="entry name" value="PLAc"/>
    <property type="match status" value="1"/>
</dbReference>
<dbReference type="EC" id="3.1.1.5" evidence="6"/>
<gene>
    <name evidence="8" type="ORF">ATC70_007865</name>
</gene>
<comment type="catalytic activity">
    <reaction evidence="6">
        <text>a 1-acyl-sn-glycero-3-phosphocholine + H2O = sn-glycerol 3-phosphocholine + a fatty acid + H(+)</text>
        <dbReference type="Rhea" id="RHEA:15177"/>
        <dbReference type="ChEBI" id="CHEBI:15377"/>
        <dbReference type="ChEBI" id="CHEBI:15378"/>
        <dbReference type="ChEBI" id="CHEBI:16870"/>
        <dbReference type="ChEBI" id="CHEBI:28868"/>
        <dbReference type="ChEBI" id="CHEBI:58168"/>
        <dbReference type="EC" id="3.1.1.5"/>
    </reaction>
</comment>